<evidence type="ECO:0000256" key="3">
    <source>
        <dbReference type="ARBA" id="ARBA00022723"/>
    </source>
</evidence>
<dbReference type="NCBIfam" id="TIGR04085">
    <property type="entry name" value="rSAM_more_4Fe4S"/>
    <property type="match status" value="1"/>
</dbReference>
<dbReference type="EMBL" id="BQKV01000065">
    <property type="protein sequence ID" value="GJN65152.1"/>
    <property type="molecule type" value="Genomic_DNA"/>
</dbReference>
<keyword evidence="2" id="KW-0949">S-adenosyl-L-methionine</keyword>
<evidence type="ECO:0000313" key="7">
    <source>
        <dbReference type="EMBL" id="GJN65152.1"/>
    </source>
</evidence>
<dbReference type="GO" id="GO:0046872">
    <property type="term" value="F:metal ion binding"/>
    <property type="evidence" value="ECO:0007669"/>
    <property type="project" value="UniProtKB-KW"/>
</dbReference>
<dbReference type="InterPro" id="IPR026412">
    <property type="entry name" value="rSAM_Cxxx_rpt"/>
</dbReference>
<dbReference type="Pfam" id="PF04055">
    <property type="entry name" value="Radical_SAM"/>
    <property type="match status" value="1"/>
</dbReference>
<dbReference type="PANTHER" id="PTHR43273">
    <property type="entry name" value="ANAEROBIC SULFATASE-MATURATING ENZYME HOMOLOG ASLB-RELATED"/>
    <property type="match status" value="1"/>
</dbReference>
<dbReference type="AlphaFoldDB" id="A0AA37IZJ6"/>
<evidence type="ECO:0000259" key="6">
    <source>
        <dbReference type="Pfam" id="PF04055"/>
    </source>
</evidence>
<comment type="caution">
    <text evidence="7">The sequence shown here is derived from an EMBL/GenBank/DDBJ whole genome shotgun (WGS) entry which is preliminary data.</text>
</comment>
<keyword evidence="8" id="KW-1185">Reference proteome</keyword>
<dbReference type="InterPro" id="IPR013785">
    <property type="entry name" value="Aldolase_TIM"/>
</dbReference>
<organism evidence="7 8">
    <name type="scientific">Faecalibacterium gallinarum</name>
    <dbReference type="NCBI Taxonomy" id="2903556"/>
    <lineage>
        <taxon>Bacteria</taxon>
        <taxon>Bacillati</taxon>
        <taxon>Bacillota</taxon>
        <taxon>Clostridia</taxon>
        <taxon>Eubacteriales</taxon>
        <taxon>Oscillospiraceae</taxon>
        <taxon>Faecalibacterium</taxon>
    </lineage>
</organism>
<dbReference type="GO" id="GO:0051536">
    <property type="term" value="F:iron-sulfur cluster binding"/>
    <property type="evidence" value="ECO:0007669"/>
    <property type="project" value="UniProtKB-KW"/>
</dbReference>
<dbReference type="GO" id="GO:0016491">
    <property type="term" value="F:oxidoreductase activity"/>
    <property type="evidence" value="ECO:0007669"/>
    <property type="project" value="InterPro"/>
</dbReference>
<name>A0AA37IZJ6_9FIRM</name>
<dbReference type="Proteomes" id="UP001055185">
    <property type="component" value="Unassembled WGS sequence"/>
</dbReference>
<reference evidence="7" key="1">
    <citation type="journal article" date="2022" name="Int. J. Syst. Evol. Microbiol.">
        <title>Genome-based, phenotypic and chemotaxonomic classification of Faecalibacterium strains: proposal of three novel species Faecalibacterium duncaniae sp. nov., Faecalibacterium hattorii sp. nov. and Faecalibacterium gallinarum sp. nov. .</title>
        <authorList>
            <person name="Sakamoto M."/>
            <person name="Sakurai N."/>
            <person name="Tanno H."/>
            <person name="Iino T."/>
            <person name="Ohkuma M."/>
            <person name="Endo A."/>
        </authorList>
    </citation>
    <scope>NUCLEOTIDE SEQUENCE</scope>
    <source>
        <strain evidence="7">JCM 17207</strain>
    </source>
</reference>
<dbReference type="InterPro" id="IPR007197">
    <property type="entry name" value="rSAM"/>
</dbReference>
<dbReference type="InterPro" id="IPR058240">
    <property type="entry name" value="rSAM_sf"/>
</dbReference>
<evidence type="ECO:0000256" key="1">
    <source>
        <dbReference type="ARBA" id="ARBA00001966"/>
    </source>
</evidence>
<dbReference type="InterPro" id="IPR026401">
    <property type="entry name" value="CXXX_matur"/>
</dbReference>
<keyword evidence="5" id="KW-0411">Iron-sulfur</keyword>
<comment type="cofactor">
    <cofactor evidence="1">
        <name>[4Fe-4S] cluster</name>
        <dbReference type="ChEBI" id="CHEBI:49883"/>
    </cofactor>
</comment>
<dbReference type="InterPro" id="IPR023867">
    <property type="entry name" value="Sulphatase_maturase_rSAM"/>
</dbReference>
<evidence type="ECO:0000256" key="5">
    <source>
        <dbReference type="ARBA" id="ARBA00023014"/>
    </source>
</evidence>
<dbReference type="RefSeq" id="WP_238317401.1">
    <property type="nucleotide sequence ID" value="NZ_BQKV01000065.1"/>
</dbReference>
<accession>A0AA37IZJ6</accession>
<dbReference type="SFLD" id="SFLDG01067">
    <property type="entry name" value="SPASM/twitch_domain_containing"/>
    <property type="match status" value="1"/>
</dbReference>
<evidence type="ECO:0000256" key="2">
    <source>
        <dbReference type="ARBA" id="ARBA00022691"/>
    </source>
</evidence>
<dbReference type="Gene3D" id="3.20.20.70">
    <property type="entry name" value="Aldolase class I"/>
    <property type="match status" value="2"/>
</dbReference>
<sequence>MSKVDLSSILNKNEYKKRTITGWENGNYLNATICVTEECNLACTYCYMVGKNNFHRMSFDIAKKIVDFLITDPYCTGLTDNLMVDFIGGEPLLEIDLIDKISDYICMSMYLKNHKWFNHFQITFSTNGTLYDTPKVQHFLSKHRKHCGFGFSIDGTKEKHDLTRKTKDGKGSYDLVINGFKRYKEQYGEDISQKSTFSSPDLKYLKDSIIHLWDLGFKDVQSNLVYENVWKEGDAEIFEQQLKDLADYMFESGRYKTHSVAYFDKRRGLPISKMSLHQNRCGAGYKSLAFDCEGNIYPCIRFLDMCDENKKSKVVGNIWTGIDYNALRALCGTTWQAVSNEKCKNCEVGTDCGWCVALNYQENGTLYERTTSICEMHKANVRANKYFWKRYEEITGKTSDRVIEKVLYSQHNSLKYIYFIMSDKAPSFCNYNSKIQTNLQMSEELVQKGLAFCLDNEALPIFLGTAPDCIKDSKKIYFEIDTVKKFNIPERGITVVKSFDSTVSTAIINYILDKSSIKRALNDVKKYYQIGVLRINLFISDLQLWNEYEINEYDYVVNQLADFIADIYSKGNFRFQINILSDRLNMGDDEYRDCAAGINSIALAPNGNFYICPGFYFEGLKWNIGNIDSGVNFTQKDRLFRDRSPMCCDCKAMSCSRCLLNNEITTQELNVPSVQNCKINYIQANAQLKLLQKLKDTMGDNYCFLANNIQKLDYIDYVANMIYKDERAIAKKWMY</sequence>
<dbReference type="PANTHER" id="PTHR43273:SF8">
    <property type="entry name" value="RADICAL SAM DOMAIN PROTEIN"/>
    <property type="match status" value="1"/>
</dbReference>
<gene>
    <name evidence="7" type="ORF">JCM17207_17770</name>
</gene>
<dbReference type="NCBIfam" id="TIGR04115">
    <property type="entry name" value="rSAM_Cxxx_rpt"/>
    <property type="match status" value="1"/>
</dbReference>
<evidence type="ECO:0000256" key="4">
    <source>
        <dbReference type="ARBA" id="ARBA00023004"/>
    </source>
</evidence>
<dbReference type="SFLD" id="SFLDS00029">
    <property type="entry name" value="Radical_SAM"/>
    <property type="match status" value="1"/>
</dbReference>
<keyword evidence="4" id="KW-0408">Iron</keyword>
<evidence type="ECO:0000313" key="8">
    <source>
        <dbReference type="Proteomes" id="UP001055185"/>
    </source>
</evidence>
<dbReference type="CDD" id="cd01335">
    <property type="entry name" value="Radical_SAM"/>
    <property type="match status" value="1"/>
</dbReference>
<proteinExistence type="predicted"/>
<dbReference type="InterPro" id="IPR023885">
    <property type="entry name" value="4Fe4S-binding_SPASM_dom"/>
</dbReference>
<dbReference type="SFLD" id="SFLDG01386">
    <property type="entry name" value="main_SPASM_domain-containing"/>
    <property type="match status" value="1"/>
</dbReference>
<protein>
    <recommendedName>
        <fullName evidence="6">Radical SAM core domain-containing protein</fullName>
    </recommendedName>
</protein>
<dbReference type="SUPFAM" id="SSF102114">
    <property type="entry name" value="Radical SAM enzymes"/>
    <property type="match status" value="2"/>
</dbReference>
<keyword evidence="3" id="KW-0479">Metal-binding</keyword>
<dbReference type="NCBIfam" id="TIGR04119">
    <property type="entry name" value="CXXX_matur"/>
    <property type="match status" value="1"/>
</dbReference>
<feature type="domain" description="Radical SAM core" evidence="6">
    <location>
        <begin position="34"/>
        <end position="186"/>
    </location>
</feature>
<dbReference type="SFLD" id="SFLDG01384">
    <property type="entry name" value="thioether_bond_formation_requi"/>
    <property type="match status" value="1"/>
</dbReference>